<keyword evidence="1" id="KW-0472">Membrane</keyword>
<keyword evidence="1" id="KW-1133">Transmembrane helix</keyword>
<organism evidence="2 3">
    <name type="scientific">Nitrosopumilus oxyclinae</name>
    <dbReference type="NCBI Taxonomy" id="1959104"/>
    <lineage>
        <taxon>Archaea</taxon>
        <taxon>Nitrososphaerota</taxon>
        <taxon>Nitrososphaeria</taxon>
        <taxon>Nitrosopumilales</taxon>
        <taxon>Nitrosopumilaceae</taxon>
        <taxon>Nitrosopumilus</taxon>
    </lineage>
</organism>
<proteinExistence type="predicted"/>
<dbReference type="RefSeq" id="WP_179362610.1">
    <property type="nucleotide sequence ID" value="NZ_CP026994.1"/>
</dbReference>
<dbReference type="InterPro" id="IPR027560">
    <property type="entry name" value="PEFG-CTERM"/>
</dbReference>
<dbReference type="EMBL" id="CP026994">
    <property type="protein sequence ID" value="QLH05361.1"/>
    <property type="molecule type" value="Genomic_DNA"/>
</dbReference>
<protein>
    <submittedName>
        <fullName evidence="2">Peptidase</fullName>
    </submittedName>
</protein>
<evidence type="ECO:0000256" key="1">
    <source>
        <dbReference type="SAM" id="Phobius"/>
    </source>
</evidence>
<evidence type="ECO:0000313" key="2">
    <source>
        <dbReference type="EMBL" id="QLH05361.1"/>
    </source>
</evidence>
<keyword evidence="3" id="KW-1185">Reference proteome</keyword>
<dbReference type="AlphaFoldDB" id="A0A7D5RBK4"/>
<accession>A0A7D5RBK4</accession>
<dbReference type="Proteomes" id="UP000509441">
    <property type="component" value="Chromosome"/>
</dbReference>
<dbReference type="GeneID" id="56062039"/>
<reference evidence="2 3" key="1">
    <citation type="submission" date="2018-02" db="EMBL/GenBank/DDBJ databases">
        <title>Complete genome of Nitrosopumilus oxyclinae HCE1.</title>
        <authorList>
            <person name="Qin W."/>
            <person name="Zheng Y."/>
            <person name="Stahl D.A."/>
        </authorList>
    </citation>
    <scope>NUCLEOTIDE SEQUENCE [LARGE SCALE GENOMIC DNA]</scope>
    <source>
        <strain evidence="2 3">HCE1</strain>
    </source>
</reference>
<feature type="transmembrane region" description="Helical" evidence="1">
    <location>
        <begin position="417"/>
        <end position="443"/>
    </location>
</feature>
<sequence length="453" mass="51746">MISLKKLVIFGLISCLLFPASSVYGHGFGLDTISSIDIQGKKLSISVEMPLVFENDQEQITITATEDVTKENAKNVTFLIGLFHENEMIFRNYFFAEDGVLQIQVEPTQENEITIHGEQDSLLGAWHGTESEPLKITGPLFDSSGLYNFEIEIRTIDEPTNIIESGIYNADLSVIETLSFTQKDSENNDVDFRSKSYFDTISNFKYDYEANKVTFEMPFDWSEKQMSHVNVVHVETHFPKYFDEFLAPSYSGYVNGIELFKSSVSVDDYTEDDERIVHFVLLQDHLRYLKNEMKKELDEYPDNMVFTISMSKDTAFPLEAYTKSEDFKVNLSWDPMNVEPGVDTNFIFTIRDGRTNEPLRSSDYTFVIIQNDEEIHRVSGKAQVGGEFEKFTFTEDQTGPTIIKFENIRNTGQETEFVLVVAPEFGTIVMAILVVGMISVIVLGTKHQTFFLK</sequence>
<evidence type="ECO:0000313" key="3">
    <source>
        <dbReference type="Proteomes" id="UP000509441"/>
    </source>
</evidence>
<gene>
    <name evidence="2" type="ORF">C5F49_08540</name>
</gene>
<dbReference type="NCBIfam" id="TIGR04296">
    <property type="entry name" value="PEFG-CTERM"/>
    <property type="match status" value="1"/>
</dbReference>
<name>A0A7D5RBK4_9ARCH</name>
<dbReference type="OrthoDB" id="11778at2157"/>
<keyword evidence="1" id="KW-0812">Transmembrane</keyword>
<dbReference type="KEGG" id="nox:C5F49_08540"/>